<dbReference type="EMBL" id="BART01020841">
    <property type="protein sequence ID" value="GAG92945.1"/>
    <property type="molecule type" value="Genomic_DNA"/>
</dbReference>
<feature type="non-terminal residue" evidence="1">
    <location>
        <position position="70"/>
    </location>
</feature>
<evidence type="ECO:0000313" key="1">
    <source>
        <dbReference type="EMBL" id="GAG92945.1"/>
    </source>
</evidence>
<organism evidence="1">
    <name type="scientific">marine sediment metagenome</name>
    <dbReference type="NCBI Taxonomy" id="412755"/>
    <lineage>
        <taxon>unclassified sequences</taxon>
        <taxon>metagenomes</taxon>
        <taxon>ecological metagenomes</taxon>
    </lineage>
</organism>
<proteinExistence type="predicted"/>
<dbReference type="AlphaFoldDB" id="X1BD74"/>
<sequence length="70" mass="8272">MLVISKYQNLSITDTTNGKKFPPTLARWGALFCPRLLFNNEDYFQDRFGVKLLKEKNHYFKENKTLGEQN</sequence>
<accession>X1BD74</accession>
<reference evidence="1" key="1">
    <citation type="journal article" date="2014" name="Front. Microbiol.">
        <title>High frequency of phylogenetically diverse reductive dehalogenase-homologous genes in deep subseafloor sedimentary metagenomes.</title>
        <authorList>
            <person name="Kawai M."/>
            <person name="Futagami T."/>
            <person name="Toyoda A."/>
            <person name="Takaki Y."/>
            <person name="Nishi S."/>
            <person name="Hori S."/>
            <person name="Arai W."/>
            <person name="Tsubouchi T."/>
            <person name="Morono Y."/>
            <person name="Uchiyama I."/>
            <person name="Ito T."/>
            <person name="Fujiyama A."/>
            <person name="Inagaki F."/>
            <person name="Takami H."/>
        </authorList>
    </citation>
    <scope>NUCLEOTIDE SEQUENCE</scope>
    <source>
        <strain evidence="1">Expedition CK06-06</strain>
    </source>
</reference>
<gene>
    <name evidence="1" type="ORF">S01H4_38621</name>
</gene>
<name>X1BD74_9ZZZZ</name>
<comment type="caution">
    <text evidence="1">The sequence shown here is derived from an EMBL/GenBank/DDBJ whole genome shotgun (WGS) entry which is preliminary data.</text>
</comment>
<protein>
    <submittedName>
        <fullName evidence="1">Uncharacterized protein</fullName>
    </submittedName>
</protein>